<evidence type="ECO:0000313" key="2">
    <source>
        <dbReference type="EMBL" id="CAH3131918.1"/>
    </source>
</evidence>
<protein>
    <recommendedName>
        <fullName evidence="4">Apple domain-containing protein</fullName>
    </recommendedName>
</protein>
<accession>A0AAU9X101</accession>
<gene>
    <name evidence="2" type="ORF">PMEA_00014894</name>
</gene>
<evidence type="ECO:0000256" key="1">
    <source>
        <dbReference type="SAM" id="SignalP"/>
    </source>
</evidence>
<dbReference type="AlphaFoldDB" id="A0AAU9X101"/>
<keyword evidence="3" id="KW-1185">Reference proteome</keyword>
<feature type="chain" id="PRO_5043841026" description="Apple domain-containing protein" evidence="1">
    <location>
        <begin position="22"/>
        <end position="309"/>
    </location>
</feature>
<feature type="signal peptide" evidence="1">
    <location>
        <begin position="1"/>
        <end position="21"/>
    </location>
</feature>
<dbReference type="EMBL" id="CALNXJ010000026">
    <property type="protein sequence ID" value="CAH3131918.1"/>
    <property type="molecule type" value="Genomic_DNA"/>
</dbReference>
<name>A0AAU9X101_9CNID</name>
<evidence type="ECO:0008006" key="4">
    <source>
        <dbReference type="Google" id="ProtNLM"/>
    </source>
</evidence>
<keyword evidence="1" id="KW-0732">Signal</keyword>
<dbReference type="Proteomes" id="UP001159428">
    <property type="component" value="Unassembled WGS sequence"/>
</dbReference>
<reference evidence="2 3" key="1">
    <citation type="submission" date="2022-05" db="EMBL/GenBank/DDBJ databases">
        <authorList>
            <consortium name="Genoscope - CEA"/>
            <person name="William W."/>
        </authorList>
    </citation>
    <scope>NUCLEOTIDE SEQUENCE [LARGE SCALE GENOMIC DNA]</scope>
</reference>
<organism evidence="2 3">
    <name type="scientific">Pocillopora meandrina</name>
    <dbReference type="NCBI Taxonomy" id="46732"/>
    <lineage>
        <taxon>Eukaryota</taxon>
        <taxon>Metazoa</taxon>
        <taxon>Cnidaria</taxon>
        <taxon>Anthozoa</taxon>
        <taxon>Hexacorallia</taxon>
        <taxon>Scleractinia</taxon>
        <taxon>Astrocoeniina</taxon>
        <taxon>Pocilloporidae</taxon>
        <taxon>Pocillopora</taxon>
    </lineage>
</organism>
<comment type="caution">
    <text evidence="2">The sequence shown here is derived from an EMBL/GenBank/DDBJ whole genome shotgun (WGS) entry which is preliminary data.</text>
</comment>
<evidence type="ECO:0000313" key="3">
    <source>
        <dbReference type="Proteomes" id="UP001159428"/>
    </source>
</evidence>
<proteinExistence type="predicted"/>
<sequence length="309" mass="35602">MNPKFWLATMFLMSRIGVLDANSRCHVTESSIGGMYLRGHVFKVHRDELPEECFFLCEEEVTCQSYNVVIGQNICELNNRTKEARPEDFIPDQRRFYMKRSRNRVPLGSIKELPAESCNEIVSSEGEQVADGKYWIYSEENSEVIEASCEESWQKINGEEPVCFGAKDNQYGSFNMTKSGRVKTMKLIHKSGSVRCNNVTISSYWGCTWTPYKDNLMTIITDANKKAILPPAEDLKAFKTPGHFDNKEHFYSLPGYHHNSIELVFRNLVNPLSVSSNQEMQIWYGQDWIDRGEEDNSGKTCVDVYAWYE</sequence>